<name>A0DR96_PARTE</name>
<dbReference type="KEGG" id="ptm:GSPATT00019280001"/>
<dbReference type="eggNOG" id="ENOG502SYJC">
    <property type="taxonomic scope" value="Eukaryota"/>
</dbReference>
<evidence type="ECO:0000313" key="2">
    <source>
        <dbReference type="Proteomes" id="UP000000600"/>
    </source>
</evidence>
<dbReference type="RefSeq" id="XP_001452960.1">
    <property type="nucleotide sequence ID" value="XM_001452923.1"/>
</dbReference>
<proteinExistence type="predicted"/>
<accession>A0DR96</accession>
<organism evidence="1 2">
    <name type="scientific">Paramecium tetraurelia</name>
    <dbReference type="NCBI Taxonomy" id="5888"/>
    <lineage>
        <taxon>Eukaryota</taxon>
        <taxon>Sar</taxon>
        <taxon>Alveolata</taxon>
        <taxon>Ciliophora</taxon>
        <taxon>Intramacronucleata</taxon>
        <taxon>Oligohymenophorea</taxon>
        <taxon>Peniculida</taxon>
        <taxon>Parameciidae</taxon>
        <taxon>Paramecium</taxon>
    </lineage>
</organism>
<reference evidence="1 2" key="1">
    <citation type="journal article" date="2006" name="Nature">
        <title>Global trends of whole-genome duplications revealed by the ciliate Paramecium tetraurelia.</title>
        <authorList>
            <consortium name="Genoscope"/>
            <person name="Aury J.-M."/>
            <person name="Jaillon O."/>
            <person name="Duret L."/>
            <person name="Noel B."/>
            <person name="Jubin C."/>
            <person name="Porcel B.M."/>
            <person name="Segurens B."/>
            <person name="Daubin V."/>
            <person name="Anthouard V."/>
            <person name="Aiach N."/>
            <person name="Arnaiz O."/>
            <person name="Billaut A."/>
            <person name="Beisson J."/>
            <person name="Blanc I."/>
            <person name="Bouhouche K."/>
            <person name="Camara F."/>
            <person name="Duharcourt S."/>
            <person name="Guigo R."/>
            <person name="Gogendeau D."/>
            <person name="Katinka M."/>
            <person name="Keller A.-M."/>
            <person name="Kissmehl R."/>
            <person name="Klotz C."/>
            <person name="Koll F."/>
            <person name="Le Moue A."/>
            <person name="Lepere C."/>
            <person name="Malinsky S."/>
            <person name="Nowacki M."/>
            <person name="Nowak J.K."/>
            <person name="Plattner H."/>
            <person name="Poulain J."/>
            <person name="Ruiz F."/>
            <person name="Serrano V."/>
            <person name="Zagulski M."/>
            <person name="Dessen P."/>
            <person name="Betermier M."/>
            <person name="Weissenbach J."/>
            <person name="Scarpelli C."/>
            <person name="Schachter V."/>
            <person name="Sperling L."/>
            <person name="Meyer E."/>
            <person name="Cohen J."/>
            <person name="Wincker P."/>
        </authorList>
    </citation>
    <scope>NUCLEOTIDE SEQUENCE [LARGE SCALE GENOMIC DNA]</scope>
    <source>
        <strain evidence="1 2">Stock d4-2</strain>
    </source>
</reference>
<dbReference type="InParanoid" id="A0DR96"/>
<dbReference type="GeneID" id="5038745"/>
<protein>
    <submittedName>
        <fullName evidence="1">Uncharacterized protein</fullName>
    </submittedName>
</protein>
<sequence>MGCVTSNGNKKLEDMKQGFVIRIQQPDNKTEKQFKYFDEKQKSDLIMNVMNGICFSEKVSDKCDGNFISLYDQADDRFHYYVQKLDGICEHSILGIEIENPNEPTKGKIWVPYINEKRQDWDTLVENNSRISITDHLLWKLEQIKK</sequence>
<dbReference type="HOGENOM" id="CLU_1781050_0_0_1"/>
<keyword evidence="2" id="KW-1185">Reference proteome</keyword>
<dbReference type="OrthoDB" id="283298at2759"/>
<dbReference type="OMA" id="NEKRQDW"/>
<dbReference type="Proteomes" id="UP000000600">
    <property type="component" value="Unassembled WGS sequence"/>
</dbReference>
<evidence type="ECO:0000313" key="1">
    <source>
        <dbReference type="EMBL" id="CAK85563.1"/>
    </source>
</evidence>
<gene>
    <name evidence="1" type="ORF">GSPATT00019280001</name>
</gene>
<dbReference type="EMBL" id="CT868541">
    <property type="protein sequence ID" value="CAK85563.1"/>
    <property type="molecule type" value="Genomic_DNA"/>
</dbReference>
<dbReference type="AlphaFoldDB" id="A0DR96"/>